<evidence type="ECO:0000313" key="1">
    <source>
        <dbReference type="EMBL" id="VEL08251.1"/>
    </source>
</evidence>
<organism evidence="1 2">
    <name type="scientific">Protopolystoma xenopodis</name>
    <dbReference type="NCBI Taxonomy" id="117903"/>
    <lineage>
        <taxon>Eukaryota</taxon>
        <taxon>Metazoa</taxon>
        <taxon>Spiralia</taxon>
        <taxon>Lophotrochozoa</taxon>
        <taxon>Platyhelminthes</taxon>
        <taxon>Monogenea</taxon>
        <taxon>Polyopisthocotylea</taxon>
        <taxon>Polystomatidea</taxon>
        <taxon>Polystomatidae</taxon>
        <taxon>Protopolystoma</taxon>
    </lineage>
</organism>
<name>A0A3S4ZZV4_9PLAT</name>
<dbReference type="AlphaFoldDB" id="A0A3S4ZZV4"/>
<proteinExistence type="predicted"/>
<evidence type="ECO:0000313" key="2">
    <source>
        <dbReference type="Proteomes" id="UP000784294"/>
    </source>
</evidence>
<sequence>MFFTSTFGEKDLLINAFALFNVTDVEAQLAVQFSSNVAASSTQIWPYLTQLRHSQPPDLVLQLQLPVPTKLHSPSHSESVATGTACPSYLSNRTAIIELLFSPPRLAWLNEKPLSAIAENELVYFEVTELSSNISDQFDNKDLIFRNYPRLILDSADLTLLYYFRAKLPSSGPAKTLQASQAYLSPHLPIQSAFTATKTAKNHGLPLQRVEFHFISPFGDECPLFLWQDLTPVTGRETILPGTSPSFDINLSVNKYCFLARRISISPELLEGCLHKLNETANEKRTSFSHLRAGLWFVRSIFPGGTGQGVSRFLLLPSTKTLTSLSFPLSAEAHKNVNSFNKKTSPLDDSNLPHMQHRLRRTLDTPTLKIAKRYLLNFLTAPNPFESTTSPWQQACRPLDACLSQDPSLCKSPNELCPMATYQQGNECEIRPWSYLAPDRKSQLGRLDPDTGRIQSLNGIWVGWAGEDSPVGEDASN</sequence>
<comment type="caution">
    <text evidence="1">The sequence shown here is derived from an EMBL/GenBank/DDBJ whole genome shotgun (WGS) entry which is preliminary data.</text>
</comment>
<keyword evidence="2" id="KW-1185">Reference proteome</keyword>
<dbReference type="Proteomes" id="UP000784294">
    <property type="component" value="Unassembled WGS sequence"/>
</dbReference>
<gene>
    <name evidence="1" type="ORF">PXEA_LOCUS1691</name>
</gene>
<accession>A0A3S4ZZV4</accession>
<reference evidence="1" key="1">
    <citation type="submission" date="2018-11" db="EMBL/GenBank/DDBJ databases">
        <authorList>
            <consortium name="Pathogen Informatics"/>
        </authorList>
    </citation>
    <scope>NUCLEOTIDE SEQUENCE</scope>
</reference>
<protein>
    <submittedName>
        <fullName evidence="1">Uncharacterized protein</fullName>
    </submittedName>
</protein>
<dbReference type="EMBL" id="CAAALY010003510">
    <property type="protein sequence ID" value="VEL08251.1"/>
    <property type="molecule type" value="Genomic_DNA"/>
</dbReference>